<comment type="catalytic activity">
    <reaction evidence="1 9 10">
        <text>D-alanyl-D-alanine + H2O = 2 D-alanine</text>
        <dbReference type="Rhea" id="RHEA:20661"/>
        <dbReference type="ChEBI" id="CHEBI:15377"/>
        <dbReference type="ChEBI" id="CHEBI:57416"/>
        <dbReference type="ChEBI" id="CHEBI:57822"/>
        <dbReference type="EC" id="3.4.13.22"/>
    </reaction>
</comment>
<dbReference type="EC" id="3.4.13.22" evidence="9 10"/>
<dbReference type="EMBL" id="AQQV01000001">
    <property type="protein sequence ID" value="ORE89082.1"/>
    <property type="molecule type" value="Genomic_DNA"/>
</dbReference>
<keyword evidence="3 9" id="KW-0479">Metal-binding</keyword>
<dbReference type="PANTHER" id="PTHR43126:SF2">
    <property type="entry name" value="D-ALANYL-D-ALANINE DIPEPTIDASE"/>
    <property type="match status" value="1"/>
</dbReference>
<organism evidence="11 12">
    <name type="scientific">Oceanococcus atlanticus</name>
    <dbReference type="NCBI Taxonomy" id="1317117"/>
    <lineage>
        <taxon>Bacteria</taxon>
        <taxon>Pseudomonadati</taxon>
        <taxon>Pseudomonadota</taxon>
        <taxon>Gammaproteobacteria</taxon>
        <taxon>Chromatiales</taxon>
        <taxon>Oceanococcaceae</taxon>
        <taxon>Oceanococcus</taxon>
    </lineage>
</organism>
<evidence type="ECO:0000256" key="2">
    <source>
        <dbReference type="ARBA" id="ARBA00022670"/>
    </source>
</evidence>
<keyword evidence="7 9" id="KW-0482">Metalloprotease</keyword>
<dbReference type="Pfam" id="PF01427">
    <property type="entry name" value="Peptidase_M15"/>
    <property type="match status" value="1"/>
</dbReference>
<protein>
    <recommendedName>
        <fullName evidence="9 10">D-alanyl-D-alanine dipeptidase</fullName>
        <shortName evidence="9 10">D-Ala-D-Ala dipeptidase</shortName>
        <ecNumber evidence="9 10">3.4.13.22</ecNumber>
    </recommendedName>
</protein>
<dbReference type="GO" id="GO:0006508">
    <property type="term" value="P:proteolysis"/>
    <property type="evidence" value="ECO:0007669"/>
    <property type="project" value="UniProtKB-KW"/>
</dbReference>
<reference evidence="11 12" key="1">
    <citation type="submission" date="2013-04" db="EMBL/GenBank/DDBJ databases">
        <title>Oceanococcus atlanticus 22II-S10r2 Genome Sequencing.</title>
        <authorList>
            <person name="Lai Q."/>
            <person name="Li G."/>
            <person name="Shao Z."/>
        </authorList>
    </citation>
    <scope>NUCLEOTIDE SEQUENCE [LARGE SCALE GENOMIC DNA]</scope>
    <source>
        <strain evidence="11 12">22II-S10r2</strain>
    </source>
</reference>
<keyword evidence="6 9" id="KW-0224">Dipeptidase</keyword>
<dbReference type="GO" id="GO:0008237">
    <property type="term" value="F:metallopeptidase activity"/>
    <property type="evidence" value="ECO:0007669"/>
    <property type="project" value="UniProtKB-KW"/>
</dbReference>
<keyword evidence="4 9" id="KW-0378">Hydrolase</keyword>
<evidence type="ECO:0000256" key="10">
    <source>
        <dbReference type="PIRNR" id="PIRNR026671"/>
    </source>
</evidence>
<dbReference type="InterPro" id="IPR009045">
    <property type="entry name" value="Zn_M74/Hedgehog-like"/>
</dbReference>
<dbReference type="Proteomes" id="UP000192342">
    <property type="component" value="Unassembled WGS sequence"/>
</dbReference>
<dbReference type="PANTHER" id="PTHR43126">
    <property type="entry name" value="D-ALANYL-D-ALANINE DIPEPTIDASE"/>
    <property type="match status" value="1"/>
</dbReference>
<evidence type="ECO:0000256" key="6">
    <source>
        <dbReference type="ARBA" id="ARBA00022997"/>
    </source>
</evidence>
<keyword evidence="12" id="KW-1185">Reference proteome</keyword>
<feature type="active site" description="Proton donor/acceptor" evidence="9">
    <location>
        <position position="198"/>
    </location>
</feature>
<evidence type="ECO:0000256" key="8">
    <source>
        <dbReference type="ARBA" id="ARBA00023316"/>
    </source>
</evidence>
<feature type="binding site" evidence="9">
    <location>
        <position position="138"/>
    </location>
    <ligand>
        <name>Zn(2+)</name>
        <dbReference type="ChEBI" id="CHEBI:29105"/>
        <note>catalytic</note>
    </ligand>
</feature>
<comment type="function">
    <text evidence="9 10">Catalyzes hydrolysis of the D-alanyl-D-alanine dipeptide.</text>
</comment>
<dbReference type="AlphaFoldDB" id="A0A1Y1SHD2"/>
<comment type="caution">
    <text evidence="11">The sequence shown here is derived from an EMBL/GenBank/DDBJ whole genome shotgun (WGS) entry which is preliminary data.</text>
</comment>
<dbReference type="GO" id="GO:0071555">
    <property type="term" value="P:cell wall organization"/>
    <property type="evidence" value="ECO:0007669"/>
    <property type="project" value="UniProtKB-KW"/>
</dbReference>
<gene>
    <name evidence="9" type="primary">ddpX</name>
    <name evidence="11" type="ORF">ATO7_04365</name>
</gene>
<evidence type="ECO:0000256" key="4">
    <source>
        <dbReference type="ARBA" id="ARBA00022801"/>
    </source>
</evidence>
<feature type="site" description="Transition state stabilizer" evidence="9">
    <location>
        <position position="82"/>
    </location>
</feature>
<evidence type="ECO:0000256" key="1">
    <source>
        <dbReference type="ARBA" id="ARBA00001362"/>
    </source>
</evidence>
<evidence type="ECO:0000256" key="3">
    <source>
        <dbReference type="ARBA" id="ARBA00022723"/>
    </source>
</evidence>
<proteinExistence type="inferred from homology"/>
<accession>A0A1Y1SHD2</accession>
<keyword evidence="5 9" id="KW-0862">Zinc</keyword>
<comment type="cofactor">
    <cofactor evidence="9">
        <name>Zn(2+)</name>
        <dbReference type="ChEBI" id="CHEBI:29105"/>
    </cofactor>
    <text evidence="9">Binds 1 zinc ion per subunit.</text>
</comment>
<dbReference type="CDD" id="cd14843">
    <property type="entry name" value="D-Ala-D-Ala_dipeptidase_like"/>
    <property type="match status" value="1"/>
</dbReference>
<feature type="binding site" evidence="9">
    <location>
        <position position="201"/>
    </location>
    <ligand>
        <name>Zn(2+)</name>
        <dbReference type="ChEBI" id="CHEBI:29105"/>
        <note>catalytic</note>
    </ligand>
</feature>
<evidence type="ECO:0000313" key="11">
    <source>
        <dbReference type="EMBL" id="ORE89082.1"/>
    </source>
</evidence>
<dbReference type="STRING" id="1317117.ATO7_04365"/>
<dbReference type="InterPro" id="IPR000755">
    <property type="entry name" value="A_A_dipeptidase"/>
</dbReference>
<dbReference type="HAMAP" id="MF_01924">
    <property type="entry name" value="A_A_dipeptidase"/>
    <property type="match status" value="1"/>
</dbReference>
<evidence type="ECO:0000256" key="5">
    <source>
        <dbReference type="ARBA" id="ARBA00022833"/>
    </source>
</evidence>
<dbReference type="Gene3D" id="3.30.1380.10">
    <property type="match status" value="1"/>
</dbReference>
<evidence type="ECO:0000256" key="7">
    <source>
        <dbReference type="ARBA" id="ARBA00023049"/>
    </source>
</evidence>
<feature type="binding site" evidence="9">
    <location>
        <position position="131"/>
    </location>
    <ligand>
        <name>Zn(2+)</name>
        <dbReference type="ChEBI" id="CHEBI:29105"/>
        <note>catalytic</note>
    </ligand>
</feature>
<dbReference type="PIRSF" id="PIRSF026671">
    <property type="entry name" value="AA_dipeptidase"/>
    <property type="match status" value="1"/>
</dbReference>
<evidence type="ECO:0000256" key="9">
    <source>
        <dbReference type="HAMAP-Rule" id="MF_01924"/>
    </source>
</evidence>
<dbReference type="SUPFAM" id="SSF55166">
    <property type="entry name" value="Hedgehog/DD-peptidase"/>
    <property type="match status" value="1"/>
</dbReference>
<sequence>MKLLDKKNWQAIPIQDCAEPLDTLPAEIARVEPHPYLALGAAYPDSTPHCLRRGVLQRLIRVHEALQRRHPGWRLRVFDAYRPNAVQQFMVDHTYATMRAQTPHASEAQIWERVYTFWAQPSDDPATPPPHSTGAAIDLTLENAAGEELDMGTPIDDFSARAHPDFFRDQPQHADIQARRTLLFDLMHAEGFVQHPAEWWHFSYGDQLWAWRHGAAQAHYGRADLI</sequence>
<comment type="similarity">
    <text evidence="9 10">Belongs to the peptidase M15D family.</text>
</comment>
<name>A0A1Y1SHD2_9GAMM</name>
<keyword evidence="2 9" id="KW-0645">Protease</keyword>
<dbReference type="GO" id="GO:0160237">
    <property type="term" value="F:D-Ala-D-Ala dipeptidase activity"/>
    <property type="evidence" value="ECO:0007669"/>
    <property type="project" value="UniProtKB-EC"/>
</dbReference>
<keyword evidence="8 10" id="KW-0961">Cell wall biogenesis/degradation</keyword>
<dbReference type="GO" id="GO:0008270">
    <property type="term" value="F:zinc ion binding"/>
    <property type="evidence" value="ECO:0007669"/>
    <property type="project" value="UniProtKB-UniRule"/>
</dbReference>
<evidence type="ECO:0000313" key="12">
    <source>
        <dbReference type="Proteomes" id="UP000192342"/>
    </source>
</evidence>